<evidence type="ECO:0000313" key="9">
    <source>
        <dbReference type="Proteomes" id="UP000183809"/>
    </source>
</evidence>
<dbReference type="SUPFAM" id="SSF47336">
    <property type="entry name" value="ACP-like"/>
    <property type="match status" value="6"/>
</dbReference>
<feature type="region of interest" description="Disordered" evidence="6">
    <location>
        <begin position="5218"/>
        <end position="5242"/>
    </location>
</feature>
<protein>
    <submittedName>
        <fullName evidence="8">Peptide synthetase</fullName>
    </submittedName>
</protein>
<comment type="similarity">
    <text evidence="5">Belongs to the NRP synthetase family.</text>
</comment>
<dbReference type="InterPro" id="IPR009081">
    <property type="entry name" value="PP-bd_ACP"/>
</dbReference>
<dbReference type="InterPro" id="IPR020806">
    <property type="entry name" value="PKS_PP-bd"/>
</dbReference>
<dbReference type="PROSITE" id="PS50075">
    <property type="entry name" value="CARRIER"/>
    <property type="match status" value="6"/>
</dbReference>
<dbReference type="Proteomes" id="UP000183809">
    <property type="component" value="Unassembled WGS sequence"/>
</dbReference>
<dbReference type="Pfam" id="PF00550">
    <property type="entry name" value="PP-binding"/>
    <property type="match status" value="5"/>
</dbReference>
<dbReference type="FunFam" id="3.40.50.12780:FF:000024">
    <property type="entry name" value="Nonribosomal siderophore peptide synthase SidC"/>
    <property type="match status" value="3"/>
</dbReference>
<feature type="region of interest" description="Disordered" evidence="6">
    <location>
        <begin position="5376"/>
        <end position="5410"/>
    </location>
</feature>
<organism evidence="8 9">
    <name type="scientific">Diplodia corticola</name>
    <dbReference type="NCBI Taxonomy" id="236234"/>
    <lineage>
        <taxon>Eukaryota</taxon>
        <taxon>Fungi</taxon>
        <taxon>Dikarya</taxon>
        <taxon>Ascomycota</taxon>
        <taxon>Pezizomycotina</taxon>
        <taxon>Dothideomycetes</taxon>
        <taxon>Dothideomycetes incertae sedis</taxon>
        <taxon>Botryosphaeriales</taxon>
        <taxon>Botryosphaeriaceae</taxon>
        <taxon>Diplodia</taxon>
    </lineage>
</organism>
<dbReference type="InterPro" id="IPR006162">
    <property type="entry name" value="Ppantetheine_attach_site"/>
</dbReference>
<dbReference type="FunFam" id="3.30.300.30:FF:000033">
    <property type="entry name" value="Nonribosomal siderophore peptide synthase SidC"/>
    <property type="match status" value="1"/>
</dbReference>
<feature type="domain" description="Carrier" evidence="7">
    <location>
        <begin position="1766"/>
        <end position="1843"/>
    </location>
</feature>
<dbReference type="NCBIfam" id="TIGR01733">
    <property type="entry name" value="AA-adenyl-dom"/>
    <property type="match status" value="4"/>
</dbReference>
<dbReference type="InterPro" id="IPR000873">
    <property type="entry name" value="AMP-dep_synth/lig_dom"/>
</dbReference>
<dbReference type="Gene3D" id="1.10.1200.10">
    <property type="entry name" value="ACP-like"/>
    <property type="match status" value="6"/>
</dbReference>
<dbReference type="SMART" id="SM00823">
    <property type="entry name" value="PKS_PP"/>
    <property type="match status" value="5"/>
</dbReference>
<evidence type="ECO:0000256" key="6">
    <source>
        <dbReference type="SAM" id="MobiDB-lite"/>
    </source>
</evidence>
<evidence type="ECO:0000256" key="4">
    <source>
        <dbReference type="ARBA" id="ARBA00022598"/>
    </source>
</evidence>
<dbReference type="SUPFAM" id="SSF56801">
    <property type="entry name" value="Acetyl-CoA synthetase-like"/>
    <property type="match status" value="4"/>
</dbReference>
<feature type="region of interest" description="Disordered" evidence="6">
    <location>
        <begin position="4533"/>
        <end position="4552"/>
    </location>
</feature>
<dbReference type="InterPro" id="IPR010071">
    <property type="entry name" value="AA_adenyl_dom"/>
</dbReference>
<dbReference type="RefSeq" id="XP_020135006.1">
    <property type="nucleotide sequence ID" value="XM_020272409.1"/>
</dbReference>
<evidence type="ECO:0000256" key="2">
    <source>
        <dbReference type="ARBA" id="ARBA00022450"/>
    </source>
</evidence>
<dbReference type="OrthoDB" id="416786at2759"/>
<dbReference type="CDD" id="cd19542">
    <property type="entry name" value="CT_NRPS-like"/>
    <property type="match status" value="3"/>
</dbReference>
<dbReference type="InterPro" id="IPR042099">
    <property type="entry name" value="ANL_N_sf"/>
</dbReference>
<dbReference type="GO" id="GO:0016874">
    <property type="term" value="F:ligase activity"/>
    <property type="evidence" value="ECO:0007669"/>
    <property type="project" value="UniProtKB-KW"/>
</dbReference>
<dbReference type="NCBIfam" id="NF003417">
    <property type="entry name" value="PRK04813.1"/>
    <property type="match status" value="4"/>
</dbReference>
<feature type="region of interest" description="Disordered" evidence="6">
    <location>
        <begin position="5257"/>
        <end position="5277"/>
    </location>
</feature>
<dbReference type="FunFam" id="1.10.1200.10:FF:000018">
    <property type="entry name" value="Nonribosomal siderophore peptide synthase SidC"/>
    <property type="match status" value="1"/>
</dbReference>
<evidence type="ECO:0000313" key="8">
    <source>
        <dbReference type="EMBL" id="OJD40019.1"/>
    </source>
</evidence>
<keyword evidence="9" id="KW-1185">Reference proteome</keyword>
<feature type="domain" description="Carrier" evidence="7">
    <location>
        <begin position="700"/>
        <end position="773"/>
    </location>
</feature>
<dbReference type="PANTHER" id="PTHR45527:SF1">
    <property type="entry name" value="FATTY ACID SYNTHASE"/>
    <property type="match status" value="1"/>
</dbReference>
<evidence type="ECO:0000256" key="5">
    <source>
        <dbReference type="ARBA" id="ARBA00029454"/>
    </source>
</evidence>
<sequence length="5645" mass="618420">MDLTAFPNLHSTHAPGPAGAAPAEEILPGLPQLPDEAVVRAWAALLHAYTGVDAMRFLVDDAVVEVGAMSGTISRLAPPQPASHLANVTRVYLDVVCHATQFSSANPPLTLWQTPSAHPAALTFQYSRDAARGRLVCSAYLPAQHLRHMAQQLRRCIAQAHAASEILPPQPALALSVLNPHPEALRGPRLLHDLVRWADYAARPAIDFLGHDGKRTELSYSTLDRVTTSLASIIRSYLAPSRPHPVVPLLVPQSPELYIAQLAILRAGGAFCPLNLDAPPERVKFIIQDVSARLVVTTPSLRDKIPLGDNVHVLLLEDGCYNADSAGPAELPSPSPEDLAYVMYTSGSTGTPKGVGVSHFAATQSLLAHDRHIPSFSRFLQFAAPTFDVSVFEIFFPLFKGCTLVTCDRTALLNDLPAAMRTLEVDAAELTPTVAGTLLQTRNAVPKLKLLLTIGEMLSTQIVHEFGGSEVQPSILWGMYGPTEAAIHCTLQPSFSAHSKVGNIGIPLDTVSALVVAPPPDDQSTPAPMEILPIGQVGELAVGGHQLAVGYLNRPEQTAAAFVDHPEYGRLYRTGDKARMLPDGTLECLGRISTGQVKLRGQRVELGEVEQALTNIKGCRSVTASVISGILVAFVLAQGCSLNAQQVIEESKRWLPAFMVPGDIVILDDLPRLPSGKVDRKGLEAAYKDRQGAERPVRSEYADETESRICAILSNVLQETVYPTSNLASLGLDSLKAIRVASALRLSDYSLGAVDILSARDAESLRSLLKNRTTSSIPSSPSTDTFKDLKQAVLNLKELRHNASDIEDVLGCTPLQAAMLAETSINPRAYCNWVELEIHQHCSALQLKGWLTELARKNNILRSGFCALAGSANSYAQIIWSALSDNQVVEVDAFEKDYELNSPESFLRPLKFQILTSANQTRVLCQIPHALYDGWSMDLIVSDLNTLISGREAPERPQFRDVTVHFATTSAADLEPSTSYWKNQLEDYAYASLPNFNGKKVSTDTLAVTSRALSTPLERLRQHASILKVNTQVFFQAALALLAAFYFDTTDVTFGTVTSGRTIPVSQIEEIVGPCIATLPLRLDISRSLTIKDLLLHIHELNRAMLSHCELPLRDVKKACGLAPGSPLFDILFVWQETLHSNGNDGSLVSQVDGADQLEFKLTLEFEPRKTGVASKATYDPAVLPKSQVDIIISQIEQLVGFFLENVDVELAQPIQHMDHSVLSMENADFKHENISAGPGHAVEIGAEQHPNAPAVAFSSNINEAGVQTQTLTYGELNSRANQLANLLLSHNTRPDDLVCICMEKSIDLYVSILAVLKTGAGYVPIAPETPLERIRFTVDEAKIRTCLTRSDCPADIRSLGDRNVLDVDRVSLDDFSVENPNVPYDGSRVAYGVFTSGSTGTPKGVLVTQDNLVSNLKVLSQIYPCPEGSRLLQSCSQAFDVSVFEIFFSWYAGMCLCSGTKDDLFQDMELAIRQMGITHLSFTPTVAALVHPDNVPNVKFLVTAGEAVTEHVKRAWAGKGLYQGYGPSETTNICTVRPNVTEDDLINNIGAPFTNTSAFVMDEVEDVLIPRGGVGELCFGGDQVFREYLNMPELTAKKIIDHPTWGRIYRSGDMGRLCPDGSILFSGRSDDQVKLRGQRIELGEINSCILDSTSVTDCVTLLMGVQNKTAQQLVSFWVPRGSSSPDIQVVTVDQDTQGTVADVFGNLENKLPLYMLPNALVPVTAIPMTAQGKTDKRKLTALYEQLTSDYIDSVSRKSEGLEESGEWSEIELATASTLANVLKMPVDEIRRQASFFAYGLDSISAISLSNGLREAGFSRIPVSAILQNATVLRLARFISEKTLNSDDGPGAIDPTTVFSESTRDQILSTFNNKKISVRKVLPCSPLQEAMLSAGGSSETATYLNKMVFKVHGNHTRLRECWTAMCKRHEILRTCFVATDDPRYAFAQVVLAESIPQWDEIDANEVDGYVESVAASMAESDQPPLRFATMKAGDSTHLLFCCHHALYDGAAMGQLMTEVEQMYCGNDLPPVVTFEPFLAEMVQIRSKETDSFWAGRLRSLEPTSFPDLTGLSTAARKTKTERCVFAEDLPFSLSALESDCRKLSCTLLALGQAAWAKILSLYTGESDICFGNVVSGRTLPIDGLDRLVAPCFNTLPVRVDLSANSKNNDLLEYLSTFNADSLPYQLTPLRRIQAMLSNDGTRLFDTLFILQQTAYCLNENIWSLEEDSGEMDFPLVCELVPNRHNDTLALVLHFHEAFIAKNDIRVISDTFAAALSSCTQQPSALYSDILGLSEELLSASNLDFKTLEPCVEPLLHSAFERNAEAMPHAVALDFQHADGSRGRWTFNELNQISNQIAHVLVQQGVGFDDAVPICIPKSPHYYASVLAVLKAGAAFTPIDVNLPVSRKQFMLQELGAKVVLSNAVVDTTWCREAKILFVETIGSSATHNPNVTGLKPDHLAYRLYTSGSTGTPKAVSVEHRNPVQTVEASRTIIPWNPDSRLLQFAATTFDMCYYDCFLAWTFGFTLCAAEQPMMLNDTPGIIDSMQITLADLTPSVALSLPQDSVPTLQYLYCIGEAMPQELVDRWAGKLVNSYGPTEAAFCVTIFPVSKDIKSAVIGKPFPTTSFIVQSPDGLSTLPIFGVGELYIGGSQVAREYHANQEMTQARFVSRHGQRFYKSGDVVRMLANGTFEFVGRADDQVKIRGLRVELGEISAVLRDSHDAVASVSTQVLKASESSKEQIVAFLAVGTDRDSLDATEIKDRAKKATADKLPSYMIPNFLILVDRIPLSAAGKVDKRALKSIFQDSEEARQDTSDVQDERDWTTTELEIREALAGLSKVAPESIGLQTTIYQLGLDSISAVQVAARLRKQGYKVTASDVLDRPTCADLALLLQSGEPYMPEKQMFDFKGFEEQHRLAICRELKVGVNDVASVHPCTPLQAGMISQFLHSDGQMYLNYMHYQFEGISSDVLEQALRLLYEKYDILRSGFVHVNSTQSPFALVTYAHDASFAPVSKLEASESAAASKILEWREDSRQEILHGLHKNAFRALLVDNTSGASLHFSILHSLYDAQSLRILLDDVTAFCRDGRVPAPKPFESVLGSILLSSGDDDVEQKSFWEERSKDVFVNAFPSMTPLRVKEGRTLVSSKTCSQSQSELEAGCRKTGITMQAAGQAAWARILSGYIGEDAATFGIVLSGRNDENAESVAFPCITTVPLPARNDPHNRVLLESMMAFNTAVRKHQFTPLTKIQRWTGHPDEALFDTIFAYQKLSNGDSQKSYWKLVDEDATVDAAVSIELEPSDGDQLELRITYRSDRLPEEQAKVMLDQLDQVLLGLIFHPDGHVDDAFKHSQELLSITPPKEREIKTDVALLHEFVERSARQHPDKIAFEFATEIEDKKVTSRCWTYKELDEEGNKIANLLKSNGVEPGGLVAICFDKCPEASFGILGILKAGCAYVALDPGAPVARKAFITQDSKAAMVVSMKSQTEPLQGQVNVPIINLDDVEYSKLSAEKPRLSRAVTPQDLSYCLYTSGTTGTPKGCELTHENAVQAMLAFSRLFYPRWDADSKWLQFASFHFDVSVLEQYWTWSEGIRLVSAPRDLIFEDLAGSITALGITHIDLTPSLAKQLTPDQVPTLLKGVFITGGEALKQEILDDFGKHEVIHNGYGPTEATIGVTMFPRVPDNGKPSNIGPQFDNVGSFVFRPNTSIPVMRGAVGELCVSGKLVGKGYLNRPDLTNDKFPYLEEFDEKVYRTGDLVRILHDGSFDFLGRADDQVKLRGQRLEIGEINSVINQSEAEVLDVATLVLRHPKQQKDQLVSFVVTKSTLVRKEKPAVSQVGKEAMQVTAEACRSKLSAYMVPTHFIPLTSMPLSANNKADGKQLKQLYSELSPEQLQAISTSSGEGGALSTADEKKVAEVLASMASVDDSDISRNSSIFELGLDSISVIGFAGALRKAGFRNAQASVIMKNPVVSRLAKALASKDSGADRASIQAAKRDISACQHQYKAIAARALGVRQDAIEGIAPCSPLQQGIISRSLESDKPVYFATFKFELSSDVDLSKLRAAWERAYESIQILRARFIPTDNGYIQVILRGQQLPWVETPVTNPDEIDDYLGMRKLKWWSQNRDKLMRPFELVTTVSASKKILSIHIMHVVYDGASLPMLLQKVEAEYKGEHQVDFGPAFLEVLPYGPLRSMPEAPSFWAGHLSTARSCIMPSLTAHPQDKDVTINATLTDLESFESTRRKLDVTHQALVQASWTSVLQKHFDGAVTLGMVVSGRSIDFEGADGTIGPMFNTIPFHLDFAKDDKWSQVVRRCHAFNISALPYQHTPLRDIMKWTKRAPSEPLFDTLFVFQKELEDGDPDKSLWSLLEDQPEADYPLALEVEQKQNGSLGLTIVAQGQVADHGTLAILLEEFQTALQNLLENPEALVSDTVGEIHSSGPAHVNGVNGHANGHLNGVEGFVWTPVARRLQEEIATLAGTEPSEVDEHTTIFEFGLDSIDAIKLSSRLKKSGINLPVSQIMRSLTIPRMAKEVTEKTADSQVATPGATLDSQQTTLTEHFRSTGSKGGENVERILPATPLQEAMVAEMFSSEFHHYFNHDVLKLAPGVDVEKTKQAWASIYRSSAILRTTFEEVDDPDLDLSFAQVVHKAQDLTIGEIEAASQEDIDAILDTIRARTAEKGTKAELFQVNVIRCKSDVYIALSIAHALYDGWSLGLLHRDVQAAYAGDVNARPAYDHVLEDILNASGEKAASFWRDFLGGAPSGLLSEGRVQDLSTGLQVHRKEHTGSVPVDTLRSFCKNAGITLQALGQTCWSLVLSSYLGRLDLVFGVVLSGRDSQEAEDVMFPTMNTVAVRSIIHGTRKEMLRYMQENISTMRQFQHYPLRKAKAAAETGGKSLFDTLFIFQTRPGDDNQTTSDALYESIGGAADVEYPVAVEMEAVGDELVWRTACKSNVFDEAGSEELLNRVDMVMKSIIASPDAGAVSYSDSGASVCGLPSFRDISAESSDVEDDKIAVNGITTSTEWTETEKTIREVLSAVSKVPELEITKELTIFHLGLDSISAIKVSSLLKKRSIKLSVSEMLRAATVEKMARIVEGRQPATTTTPETDPAKVLQDVLLPLNVEAILNDAKISSSNVEQVMPATSGQVFMLSVWQKTEGSILFPGFKYHIKDTVDEERLREAWTALVSTNTILRTMMVATGDEGTPFLQVVLRKAEQGFQAINTYTPTPPSPKRLQKKRSTSRTRQLIRKVSQRFKNVLSRYAEDEREPPLQSREPMPSNNTRQPFARLVAQKQHDGWLLTVKLHHALYDGVSLPILMRQFERLCNRSSSKPMTPPMTPPTTTTTTTAFPALIAASASPAAASKRQDFWSNYLKDAVASPTTGLQQPRSARPGRASVFKPDICGGSSSSPSSASSSSLAALESAAMKQGINMQSLFLAAYARIYARLVAAGKDGDVVFGIWLANRSHAIDGLADAPAPTVNLVPLRVRAPLGGDKSSVFASARAIQEDLRTIGDAVEVAAGTGLWEVERWTGVRVDSFVNFLKLPESEEGDGAGTGAGVRVREVEDAGMKEGWSRVENSSDEPGRFEVPAELKNGDAVGGAYMHSLDVEATIRGGRLDMGVFCNVEMLDLAKAEQLVKDMAEEFKNMME</sequence>
<comment type="caution">
    <text evidence="8">The sequence shown here is derived from an EMBL/GenBank/DDBJ whole genome shotgun (WGS) entry which is preliminary data.</text>
</comment>
<keyword evidence="2" id="KW-0596">Phosphopantetheine</keyword>
<dbReference type="FunFam" id="3.30.300.30:FF:000015">
    <property type="entry name" value="Nonribosomal peptide synthase SidD"/>
    <property type="match status" value="2"/>
</dbReference>
<feature type="compositionally biased region" description="Polar residues" evidence="6">
    <location>
        <begin position="4536"/>
        <end position="4552"/>
    </location>
</feature>
<proteinExistence type="inferred from homology"/>
<feature type="domain" description="Carrier" evidence="7">
    <location>
        <begin position="4458"/>
        <end position="4534"/>
    </location>
</feature>
<dbReference type="CDD" id="cd05918">
    <property type="entry name" value="A_NRPS_SidN3_like"/>
    <property type="match status" value="4"/>
</dbReference>
<dbReference type="InterPro" id="IPR020845">
    <property type="entry name" value="AMP-binding_CS"/>
</dbReference>
<dbReference type="PROSITE" id="PS00012">
    <property type="entry name" value="PHOSPHOPANTETHEINE"/>
    <property type="match status" value="4"/>
</dbReference>
<name>A0A1J9S4Y4_9PEZI</name>
<dbReference type="GO" id="GO:0031177">
    <property type="term" value="F:phosphopantetheine binding"/>
    <property type="evidence" value="ECO:0007669"/>
    <property type="project" value="InterPro"/>
</dbReference>
<dbReference type="PANTHER" id="PTHR45527">
    <property type="entry name" value="NONRIBOSOMAL PEPTIDE SYNTHETASE"/>
    <property type="match status" value="1"/>
</dbReference>
<dbReference type="Gene3D" id="3.40.50.12780">
    <property type="entry name" value="N-terminal domain of ligase-like"/>
    <property type="match status" value="4"/>
</dbReference>
<reference evidence="8 9" key="1">
    <citation type="submission" date="2016-10" db="EMBL/GenBank/DDBJ databases">
        <title>Proteomics and genomics reveal pathogen-plant mechanisms compatible with a hemibiotrophic lifestyle of Diplodia corticola.</title>
        <authorList>
            <person name="Fernandes I."/>
            <person name="De Jonge R."/>
            <person name="Van De Peer Y."/>
            <person name="Devreese B."/>
            <person name="Alves A."/>
            <person name="Esteves A.C."/>
        </authorList>
    </citation>
    <scope>NUCLEOTIDE SEQUENCE [LARGE SCALE GENOMIC DNA]</scope>
    <source>
        <strain evidence="8 9">CBS 112549</strain>
    </source>
</reference>
<feature type="domain" description="Carrier" evidence="7">
    <location>
        <begin position="3903"/>
        <end position="3980"/>
    </location>
</feature>
<dbReference type="STRING" id="236234.A0A1J9S4Y4"/>
<dbReference type="SUPFAM" id="SSF52777">
    <property type="entry name" value="CoA-dependent acyltransferases"/>
    <property type="match status" value="12"/>
</dbReference>
<dbReference type="GO" id="GO:0005737">
    <property type="term" value="C:cytoplasm"/>
    <property type="evidence" value="ECO:0007669"/>
    <property type="project" value="TreeGrafter"/>
</dbReference>
<dbReference type="InterPro" id="IPR036736">
    <property type="entry name" value="ACP-like_sf"/>
</dbReference>
<dbReference type="FunFam" id="3.40.50.980:FF:000001">
    <property type="entry name" value="Non-ribosomal peptide synthetase"/>
    <property type="match status" value="3"/>
</dbReference>
<dbReference type="GO" id="GO:0031169">
    <property type="term" value="P:ferrichrome biosynthetic process"/>
    <property type="evidence" value="ECO:0007669"/>
    <property type="project" value="UniProtKB-ARBA"/>
</dbReference>
<dbReference type="Pfam" id="PF00668">
    <property type="entry name" value="Condensation"/>
    <property type="match status" value="6"/>
</dbReference>
<evidence type="ECO:0000256" key="1">
    <source>
        <dbReference type="ARBA" id="ARBA00004924"/>
    </source>
</evidence>
<dbReference type="Gene3D" id="3.30.300.30">
    <property type="match status" value="4"/>
</dbReference>
<dbReference type="EMBL" id="MNUE01000002">
    <property type="protein sequence ID" value="OJD40019.1"/>
    <property type="molecule type" value="Genomic_DNA"/>
</dbReference>
<evidence type="ECO:0000259" key="7">
    <source>
        <dbReference type="PROSITE" id="PS50075"/>
    </source>
</evidence>
<dbReference type="GO" id="GO:0010106">
    <property type="term" value="P:cellular response to iron ion starvation"/>
    <property type="evidence" value="ECO:0007669"/>
    <property type="project" value="UniProtKB-ARBA"/>
</dbReference>
<comment type="pathway">
    <text evidence="1">Siderophore biosynthesis.</text>
</comment>
<dbReference type="PROSITE" id="PS00455">
    <property type="entry name" value="AMP_BINDING"/>
    <property type="match status" value="1"/>
</dbReference>
<dbReference type="Gene3D" id="3.30.559.30">
    <property type="entry name" value="Nonribosomal peptide synthetase, condensation domain"/>
    <property type="match status" value="6"/>
</dbReference>
<dbReference type="InterPro" id="IPR023213">
    <property type="entry name" value="CAT-like_dom_sf"/>
</dbReference>
<dbReference type="Pfam" id="PF00501">
    <property type="entry name" value="AMP-binding"/>
    <property type="match status" value="4"/>
</dbReference>
<keyword evidence="4" id="KW-0436">Ligase</keyword>
<dbReference type="SMART" id="SM01294">
    <property type="entry name" value="PKS_PP_betabranch"/>
    <property type="match status" value="1"/>
</dbReference>
<accession>A0A1J9S4Y4</accession>
<feature type="domain" description="Carrier" evidence="7">
    <location>
        <begin position="2820"/>
        <end position="2896"/>
    </location>
</feature>
<dbReference type="InterPro" id="IPR045851">
    <property type="entry name" value="AMP-bd_C_sf"/>
</dbReference>
<evidence type="ECO:0000256" key="3">
    <source>
        <dbReference type="ARBA" id="ARBA00022553"/>
    </source>
</evidence>
<dbReference type="Gene3D" id="3.30.559.10">
    <property type="entry name" value="Chloramphenicol acetyltransferase-like domain"/>
    <property type="match status" value="6"/>
</dbReference>
<feature type="domain" description="Carrier" evidence="7">
    <location>
        <begin position="5019"/>
        <end position="5095"/>
    </location>
</feature>
<feature type="compositionally biased region" description="Basic residues" evidence="6">
    <location>
        <begin position="5230"/>
        <end position="5242"/>
    </location>
</feature>
<dbReference type="GO" id="GO:0043041">
    <property type="term" value="P:amino acid activation for nonribosomal peptide biosynthetic process"/>
    <property type="evidence" value="ECO:0007669"/>
    <property type="project" value="TreeGrafter"/>
</dbReference>
<keyword evidence="3" id="KW-0597">Phosphoprotein</keyword>
<dbReference type="GeneID" id="31012668"/>
<gene>
    <name evidence="8" type="ORF">BKCO1_2000210</name>
</gene>
<dbReference type="InterPro" id="IPR001242">
    <property type="entry name" value="Condensation_dom"/>
</dbReference>